<organism evidence="2 3">
    <name type="scientific">Haloferula chungangensis</name>
    <dbReference type="NCBI Taxonomy" id="1048331"/>
    <lineage>
        <taxon>Bacteria</taxon>
        <taxon>Pseudomonadati</taxon>
        <taxon>Verrucomicrobiota</taxon>
        <taxon>Verrucomicrobiia</taxon>
        <taxon>Verrucomicrobiales</taxon>
        <taxon>Verrucomicrobiaceae</taxon>
        <taxon>Haloferula</taxon>
    </lineage>
</organism>
<name>A0ABW2L2C8_9BACT</name>
<comment type="caution">
    <text evidence="2">The sequence shown here is derived from an EMBL/GenBank/DDBJ whole genome shotgun (WGS) entry which is preliminary data.</text>
</comment>
<feature type="signal peptide" evidence="1">
    <location>
        <begin position="1"/>
        <end position="24"/>
    </location>
</feature>
<evidence type="ECO:0000256" key="1">
    <source>
        <dbReference type="SAM" id="SignalP"/>
    </source>
</evidence>
<evidence type="ECO:0000313" key="3">
    <source>
        <dbReference type="Proteomes" id="UP001596472"/>
    </source>
</evidence>
<proteinExistence type="predicted"/>
<gene>
    <name evidence="2" type="ORF">ACFQY0_04830</name>
</gene>
<evidence type="ECO:0008006" key="4">
    <source>
        <dbReference type="Google" id="ProtNLM"/>
    </source>
</evidence>
<dbReference type="RefSeq" id="WP_379709761.1">
    <property type="nucleotide sequence ID" value="NZ_JBHTBS010000002.1"/>
</dbReference>
<keyword evidence="3" id="KW-1185">Reference proteome</keyword>
<reference evidence="3" key="1">
    <citation type="journal article" date="2019" name="Int. J. Syst. Evol. Microbiol.">
        <title>The Global Catalogue of Microorganisms (GCM) 10K type strain sequencing project: providing services to taxonomists for standard genome sequencing and annotation.</title>
        <authorList>
            <consortium name="The Broad Institute Genomics Platform"/>
            <consortium name="The Broad Institute Genome Sequencing Center for Infectious Disease"/>
            <person name="Wu L."/>
            <person name="Ma J."/>
        </authorList>
    </citation>
    <scope>NUCLEOTIDE SEQUENCE [LARGE SCALE GENOMIC DNA]</scope>
    <source>
        <strain evidence="3">CGMCC 4.1467</strain>
    </source>
</reference>
<protein>
    <recommendedName>
        <fullName evidence="4">PEP-CTERM sorting domain-containing protein</fullName>
    </recommendedName>
</protein>
<dbReference type="EMBL" id="JBHTBS010000002">
    <property type="protein sequence ID" value="MFC7336494.1"/>
    <property type="molecule type" value="Genomic_DNA"/>
</dbReference>
<accession>A0ABW2L2C8</accession>
<evidence type="ECO:0000313" key="2">
    <source>
        <dbReference type="EMBL" id="MFC7336494.1"/>
    </source>
</evidence>
<keyword evidence="1" id="KW-0732">Signal</keyword>
<sequence>MKSKKASLLGVIAGSALVTTSPSAIIISQYVETNSGTTPKGIELWNTGASTIDFSVDNLIVNKGVNGDPLEDDFTLTSGTMAPGEIIVIGTSDMGTYLDNTFGNGTQGSSPVQFFSKSFTFNGDDSLSIQVGINTEDIFGTPGTDPGSSWSEFGVSTANQNIGLNPGITTGSSGFTDPSIRFSTVSTDPSGENGLEGFGVAPIPEPSIALLGGLGLLALIRRRR</sequence>
<feature type="chain" id="PRO_5046086319" description="PEP-CTERM sorting domain-containing protein" evidence="1">
    <location>
        <begin position="25"/>
        <end position="224"/>
    </location>
</feature>
<dbReference type="Proteomes" id="UP001596472">
    <property type="component" value="Unassembled WGS sequence"/>
</dbReference>